<keyword evidence="4" id="KW-0813">Transport</keyword>
<organism evidence="9 10">
    <name type="scientific">Brachionus plicatilis</name>
    <name type="common">Marine rotifer</name>
    <name type="synonym">Brachionus muelleri</name>
    <dbReference type="NCBI Taxonomy" id="10195"/>
    <lineage>
        <taxon>Eukaryota</taxon>
        <taxon>Metazoa</taxon>
        <taxon>Spiralia</taxon>
        <taxon>Gnathifera</taxon>
        <taxon>Rotifera</taxon>
        <taxon>Eurotatoria</taxon>
        <taxon>Monogononta</taxon>
        <taxon>Pseudotrocha</taxon>
        <taxon>Ploima</taxon>
        <taxon>Brachionidae</taxon>
        <taxon>Brachionus</taxon>
    </lineage>
</organism>
<dbReference type="GO" id="GO:0000139">
    <property type="term" value="C:Golgi membrane"/>
    <property type="evidence" value="ECO:0007669"/>
    <property type="project" value="UniProtKB-SubCell"/>
</dbReference>
<evidence type="ECO:0000256" key="1">
    <source>
        <dbReference type="ARBA" id="ARBA00004395"/>
    </source>
</evidence>
<evidence type="ECO:0000256" key="4">
    <source>
        <dbReference type="ARBA" id="ARBA00022448"/>
    </source>
</evidence>
<dbReference type="AlphaFoldDB" id="A0A3M7PNK8"/>
<evidence type="ECO:0000256" key="3">
    <source>
        <dbReference type="ARBA" id="ARBA00020984"/>
    </source>
</evidence>
<feature type="non-terminal residue" evidence="9">
    <location>
        <position position="1"/>
    </location>
</feature>
<protein>
    <recommendedName>
        <fullName evidence="3">Conserved oligomeric Golgi complex subunit 7</fullName>
    </recommendedName>
    <alternativeName>
        <fullName evidence="8">Component of oligomeric Golgi complex 7</fullName>
    </alternativeName>
</protein>
<dbReference type="Proteomes" id="UP000276133">
    <property type="component" value="Unassembled WGS sequence"/>
</dbReference>
<dbReference type="InterPro" id="IPR019335">
    <property type="entry name" value="COG7"/>
</dbReference>
<comment type="similarity">
    <text evidence="2">Belongs to the COG7 family.</text>
</comment>
<dbReference type="GO" id="GO:0007030">
    <property type="term" value="P:Golgi organization"/>
    <property type="evidence" value="ECO:0007669"/>
    <property type="project" value="TreeGrafter"/>
</dbReference>
<evidence type="ECO:0000256" key="5">
    <source>
        <dbReference type="ARBA" id="ARBA00022927"/>
    </source>
</evidence>
<evidence type="ECO:0000256" key="8">
    <source>
        <dbReference type="ARBA" id="ARBA00031345"/>
    </source>
</evidence>
<dbReference type="OrthoDB" id="245173at2759"/>
<dbReference type="GO" id="GO:0006890">
    <property type="term" value="P:retrograde vesicle-mediated transport, Golgi to endoplasmic reticulum"/>
    <property type="evidence" value="ECO:0007669"/>
    <property type="project" value="TreeGrafter"/>
</dbReference>
<dbReference type="Pfam" id="PF10191">
    <property type="entry name" value="COG7"/>
    <property type="match status" value="1"/>
</dbReference>
<evidence type="ECO:0000313" key="9">
    <source>
        <dbReference type="EMBL" id="RNA00345.1"/>
    </source>
</evidence>
<dbReference type="PANTHER" id="PTHR21443">
    <property type="entry name" value="CONSERVED OLIGOMERIC GOLGI COMPLEX COMPONENT 7"/>
    <property type="match status" value="1"/>
</dbReference>
<dbReference type="PANTHER" id="PTHR21443:SF0">
    <property type="entry name" value="CONSERVED OLIGOMERIC GOLGI COMPLEX SUBUNIT 7"/>
    <property type="match status" value="1"/>
</dbReference>
<gene>
    <name evidence="9" type="ORF">BpHYR1_046739</name>
</gene>
<keyword evidence="10" id="KW-1185">Reference proteome</keyword>
<proteinExistence type="inferred from homology"/>
<comment type="caution">
    <text evidence="9">The sequence shown here is derived from an EMBL/GenBank/DDBJ whole genome shotgun (WGS) entry which is preliminary data.</text>
</comment>
<evidence type="ECO:0000256" key="2">
    <source>
        <dbReference type="ARBA" id="ARBA00005831"/>
    </source>
</evidence>
<reference evidence="9 10" key="1">
    <citation type="journal article" date="2018" name="Sci. Rep.">
        <title>Genomic signatures of local adaptation to the degree of environmental predictability in rotifers.</title>
        <authorList>
            <person name="Franch-Gras L."/>
            <person name="Hahn C."/>
            <person name="Garcia-Roger E.M."/>
            <person name="Carmona M.J."/>
            <person name="Serra M."/>
            <person name="Gomez A."/>
        </authorList>
    </citation>
    <scope>NUCLEOTIDE SEQUENCE [LARGE SCALE GENOMIC DNA]</scope>
    <source>
        <strain evidence="9">HYR1</strain>
    </source>
</reference>
<dbReference type="EMBL" id="REGN01009799">
    <property type="protein sequence ID" value="RNA00345.1"/>
    <property type="molecule type" value="Genomic_DNA"/>
</dbReference>
<sequence>KSNTYQKYFKKYTFAFKIFTFHLDTMDFSKFSDDDFDLKDWINNALRSQVDTNQSKEQFVGTLVTKLQVLIQEINNSIDETSHQTIQNFPRVLREIDVLKQEAFMLKEQMKSVREDLLKVEKNTVSDSMKLLLELDIVRTNLLNVQIALQEADNWSNLTSDLDSVLASKDSKKISNHIESMQNSLELLQDDSMDFTNRCTLLEDFKNRFETMISTDLVSCFNSKSITLSKNYVQIFSQINRLDNLKKYYYQCEVARNSAKIAELEANIGNSFKGSKVVFDVEEFDSNDFVEKSDNLKIFLSSWLDYLVTTWHNEIQWCKQIFNDSHSIVINTLNRSIEDFNKIYHTHLENMLNSCKDYGILLEYLEKYKQETDRFVQTLYSSAENMALLSQSLLNDLLFKFFKQTYSPYKKLFKQYSSIVTKNLQKEFEANIKLNSYDVIECVQLLSGSVNKIFNLIEKEIERCLKLTNGCCFYMMIDAFKVFLRNYLDEFKRVVTNLKERRREQTKTDDEDWDSFRHFVKIIQIIGELIVRYEDLEESLDRNLLNNFVHKTRHGSVTTPTTPQQFHFDQQAILLNQNLQSMANFKEYILDENDRLKLNGLIAAVESGDDYSMMKDLLRPLFSLSEIVHKFAFEIVYAPIKLILKKLSKSSIWQANESGLLNKETIPLFAMAPQDYITKIGQYLLTLPQNFEPFTMHDNNNLLIALRKGKLPYLDEKDLSDDITACWLDSIANATYANLSDEILKIGKVSINAQRQLIIDIEYINSVFDDVGLKDYSNLTSIIELLKANEEEFDEITGSKPVRVASAIRKMRDF</sequence>
<keyword evidence="6" id="KW-0333">Golgi apparatus</keyword>
<dbReference type="STRING" id="10195.A0A3M7PNK8"/>
<dbReference type="GO" id="GO:0017119">
    <property type="term" value="C:Golgi transport complex"/>
    <property type="evidence" value="ECO:0007669"/>
    <property type="project" value="InterPro"/>
</dbReference>
<keyword evidence="7" id="KW-0472">Membrane</keyword>
<dbReference type="GO" id="GO:0006886">
    <property type="term" value="P:intracellular protein transport"/>
    <property type="evidence" value="ECO:0007669"/>
    <property type="project" value="InterPro"/>
</dbReference>
<comment type="subcellular location">
    <subcellularLocation>
        <location evidence="1">Golgi apparatus membrane</location>
        <topology evidence="1">Peripheral membrane protein</topology>
    </subcellularLocation>
</comment>
<evidence type="ECO:0000256" key="6">
    <source>
        <dbReference type="ARBA" id="ARBA00023034"/>
    </source>
</evidence>
<evidence type="ECO:0000256" key="7">
    <source>
        <dbReference type="ARBA" id="ARBA00023136"/>
    </source>
</evidence>
<keyword evidence="5" id="KW-0653">Protein transport</keyword>
<accession>A0A3M7PNK8</accession>
<name>A0A3M7PNK8_BRAPC</name>
<evidence type="ECO:0000313" key="10">
    <source>
        <dbReference type="Proteomes" id="UP000276133"/>
    </source>
</evidence>